<evidence type="ECO:0008006" key="6">
    <source>
        <dbReference type="Google" id="ProtNLM"/>
    </source>
</evidence>
<evidence type="ECO:0000256" key="1">
    <source>
        <dbReference type="SAM" id="MobiDB-lite"/>
    </source>
</evidence>
<dbReference type="EMBL" id="ADAS02000036">
    <property type="protein sequence ID" value="OAV94777.1"/>
    <property type="molecule type" value="Genomic_DNA"/>
</dbReference>
<feature type="chain" id="PRO_5008110147" description="Secreted protein" evidence="2">
    <location>
        <begin position="22"/>
        <end position="126"/>
    </location>
</feature>
<reference evidence="3" key="1">
    <citation type="submission" date="2009-11" db="EMBL/GenBank/DDBJ databases">
        <authorList>
            <consortium name="The Broad Institute Genome Sequencing Platform"/>
            <person name="Ward D."/>
            <person name="Feldgarden M."/>
            <person name="Earl A."/>
            <person name="Young S.K."/>
            <person name="Zeng Q."/>
            <person name="Koehrsen M."/>
            <person name="Alvarado L."/>
            <person name="Berlin A."/>
            <person name="Bochicchio J."/>
            <person name="Borenstein D."/>
            <person name="Chapman S.B."/>
            <person name="Chen Z."/>
            <person name="Engels R."/>
            <person name="Freedman E."/>
            <person name="Gellesch M."/>
            <person name="Goldberg J."/>
            <person name="Griggs A."/>
            <person name="Gujja S."/>
            <person name="Heilman E."/>
            <person name="Heiman D."/>
            <person name="Hepburn T."/>
            <person name="Howarth C."/>
            <person name="Jen D."/>
            <person name="Larson L."/>
            <person name="Lewis B."/>
            <person name="Mehta T."/>
            <person name="Park D."/>
            <person name="Pearson M."/>
            <person name="Roberts A."/>
            <person name="Saif S."/>
            <person name="Shea T."/>
            <person name="Shenoy N."/>
            <person name="Sisk P."/>
            <person name="Stolte C."/>
            <person name="Sykes S."/>
            <person name="Thomson T."/>
            <person name="Walk T."/>
            <person name="White J."/>
            <person name="Yandava C."/>
            <person name="Izard J."/>
            <person name="Baranova O.V."/>
            <person name="Blanton J.M."/>
            <person name="Tanner A.C."/>
            <person name="Dewhirst F.E."/>
            <person name="Haas B."/>
            <person name="Nusbaum C."/>
            <person name="Birren B."/>
        </authorList>
    </citation>
    <scope>NUCLEOTIDE SEQUENCE [LARGE SCALE GENOMIC DNA]</scope>
    <source>
        <strain evidence="3">1-1 BBBD Race 1</strain>
    </source>
</reference>
<feature type="compositionally biased region" description="Gly residues" evidence="1">
    <location>
        <begin position="91"/>
        <end position="102"/>
    </location>
</feature>
<feature type="compositionally biased region" description="Basic and acidic residues" evidence="1">
    <location>
        <begin position="114"/>
        <end position="126"/>
    </location>
</feature>
<sequence length="126" mass="13509">MASIRFITLILALSFASNVWTFQCNNANGKTNGVCVSRNGNGAPTAAQNNEGNLTCNNQADQTFCCAKQANQITRQNLNNECTPSEQAGGQQQGGTGTGGGKPKPKRRPTSARAEQREQTRRPRPN</sequence>
<proteinExistence type="predicted"/>
<name>A0A180GPM8_PUCT1</name>
<evidence type="ECO:0000313" key="3">
    <source>
        <dbReference type="EMBL" id="OAV94777.1"/>
    </source>
</evidence>
<gene>
    <name evidence="3" type="ORF">PTTG_26875</name>
</gene>
<dbReference type="Proteomes" id="UP000005240">
    <property type="component" value="Unassembled WGS sequence"/>
</dbReference>
<protein>
    <recommendedName>
        <fullName evidence="6">Secreted protein</fullName>
    </recommendedName>
</protein>
<evidence type="ECO:0000256" key="2">
    <source>
        <dbReference type="SAM" id="SignalP"/>
    </source>
</evidence>
<keyword evidence="2" id="KW-0732">Signal</keyword>
<accession>A0A180GPM8</accession>
<evidence type="ECO:0000313" key="5">
    <source>
        <dbReference type="Proteomes" id="UP000005240"/>
    </source>
</evidence>
<organism evidence="3">
    <name type="scientific">Puccinia triticina (isolate 1-1 / race 1 (BBBD))</name>
    <name type="common">Brown leaf rust fungus</name>
    <dbReference type="NCBI Taxonomy" id="630390"/>
    <lineage>
        <taxon>Eukaryota</taxon>
        <taxon>Fungi</taxon>
        <taxon>Dikarya</taxon>
        <taxon>Basidiomycota</taxon>
        <taxon>Pucciniomycotina</taxon>
        <taxon>Pucciniomycetes</taxon>
        <taxon>Pucciniales</taxon>
        <taxon>Pucciniaceae</taxon>
        <taxon>Puccinia</taxon>
    </lineage>
</organism>
<reference evidence="4 5" key="3">
    <citation type="journal article" date="2017" name="G3 (Bethesda)">
        <title>Comparative analysis highlights variable genome content of wheat rusts and divergence of the mating loci.</title>
        <authorList>
            <person name="Cuomo C.A."/>
            <person name="Bakkeren G."/>
            <person name="Khalil H.B."/>
            <person name="Panwar V."/>
            <person name="Joly D."/>
            <person name="Linning R."/>
            <person name="Sakthikumar S."/>
            <person name="Song X."/>
            <person name="Adiconis X."/>
            <person name="Fan L."/>
            <person name="Goldberg J.M."/>
            <person name="Levin J.Z."/>
            <person name="Young S."/>
            <person name="Zeng Q."/>
            <person name="Anikster Y."/>
            <person name="Bruce M."/>
            <person name="Wang M."/>
            <person name="Yin C."/>
            <person name="McCallum B."/>
            <person name="Szabo L.J."/>
            <person name="Hulbert S."/>
            <person name="Chen X."/>
            <person name="Fellers J.P."/>
        </authorList>
    </citation>
    <scope>NUCLEOTIDE SEQUENCE</scope>
    <source>
        <strain evidence="4">isolate 1-1 / race 1 (BBBD)</strain>
        <strain evidence="5">Isolate 1-1 / race 1 (BBBD)</strain>
    </source>
</reference>
<dbReference type="EnsemblFungi" id="PTTG_26875-t43_1">
    <property type="protein sequence ID" value="PTTG_26875-t43_1-p1"/>
    <property type="gene ID" value="PTTG_26875"/>
</dbReference>
<feature type="region of interest" description="Disordered" evidence="1">
    <location>
        <begin position="80"/>
        <end position="126"/>
    </location>
</feature>
<dbReference type="VEuPathDB" id="FungiDB:PTTG_26875"/>
<feature type="signal peptide" evidence="2">
    <location>
        <begin position="1"/>
        <end position="21"/>
    </location>
</feature>
<dbReference type="AlphaFoldDB" id="A0A180GPM8"/>
<evidence type="ECO:0000313" key="4">
    <source>
        <dbReference type="EnsemblFungi" id="PTTG_26875-t43_1-p1"/>
    </source>
</evidence>
<reference evidence="3" key="2">
    <citation type="submission" date="2016-05" db="EMBL/GenBank/DDBJ databases">
        <title>Comparative analysis highlights variable genome content of wheat rusts and divergence of the mating loci.</title>
        <authorList>
            <person name="Cuomo C.A."/>
            <person name="Bakkeren G."/>
            <person name="Szabo L."/>
            <person name="Khalil H."/>
            <person name="Joly D."/>
            <person name="Goldberg J."/>
            <person name="Young S."/>
            <person name="Zeng Q."/>
            <person name="Fellers J."/>
        </authorList>
    </citation>
    <scope>NUCLEOTIDE SEQUENCE [LARGE SCALE GENOMIC DNA]</scope>
    <source>
        <strain evidence="3">1-1 BBBD Race 1</strain>
    </source>
</reference>
<keyword evidence="5" id="KW-1185">Reference proteome</keyword>
<reference evidence="4" key="4">
    <citation type="submission" date="2025-05" db="UniProtKB">
        <authorList>
            <consortium name="EnsemblFungi"/>
        </authorList>
    </citation>
    <scope>IDENTIFICATION</scope>
    <source>
        <strain evidence="4">isolate 1-1 / race 1 (BBBD)</strain>
    </source>
</reference>